<dbReference type="PANTHER" id="PTHR23514:SF3">
    <property type="entry name" value="BYPASS OF STOP CODON PROTEIN 6"/>
    <property type="match status" value="1"/>
</dbReference>
<dbReference type="InterPro" id="IPR020846">
    <property type="entry name" value="MFS_dom"/>
</dbReference>
<evidence type="ECO:0000256" key="3">
    <source>
        <dbReference type="ARBA" id="ARBA00022448"/>
    </source>
</evidence>
<sequence length="416" mass="45336">MKTQDFIRQVPFLAWVLMLATLAFGLFGNFLGSLTPELSSDLNLSPKDIGHLMMAVSTGGAVGAFLGGDIAHRFRAAPLMLTYFGIIALSVLGIVFAPTFFWICACYFVYSVTSTAVFTLAHSIMTMLNLGSELRPRLLALIDVGFSVGATLSPLWVTLFLVAFDEWRAPIALFFIPLCVIVLLLTRPQSRATLANLTPASDPMDVPVSTTAEAASVTQKISASYLDLIRAPWAKWAWICGVLIGFVEWGQTYWFVIYASTDRGLIANTARVALAAFTGGMLSVRIWQAFFHSHVSNERRLKWLGVLGSVMFMALALMPKQMDAWLVYVVNYLGGVGIGVVFPLLLSQLIDRAPESTSKLSALLMLTILLGLQCAGVVVGYLSTHVNVHVGYAMIALAMVGFTAGVWRLFARQSSR</sequence>
<feature type="transmembrane region" description="Helical" evidence="7">
    <location>
        <begin position="362"/>
        <end position="383"/>
    </location>
</feature>
<comment type="similarity">
    <text evidence="2">Belongs to the major facilitator superfamily.</text>
</comment>
<gene>
    <name evidence="9" type="ORF">DTO96_100588</name>
</gene>
<evidence type="ECO:0000313" key="9">
    <source>
        <dbReference type="EMBL" id="AXF84877.1"/>
    </source>
</evidence>
<evidence type="ECO:0000256" key="5">
    <source>
        <dbReference type="ARBA" id="ARBA00022989"/>
    </source>
</evidence>
<name>A0A345D939_9BURK</name>
<organism evidence="9 10">
    <name type="scientific">Ephemeroptericola cinctiostellae</name>
    <dbReference type="NCBI Taxonomy" id="2268024"/>
    <lineage>
        <taxon>Bacteria</taxon>
        <taxon>Pseudomonadati</taxon>
        <taxon>Pseudomonadota</taxon>
        <taxon>Betaproteobacteria</taxon>
        <taxon>Burkholderiales</taxon>
        <taxon>Burkholderiaceae</taxon>
        <taxon>Ephemeroptericola</taxon>
    </lineage>
</organism>
<keyword evidence="10" id="KW-1185">Reference proteome</keyword>
<dbReference type="SUPFAM" id="SSF103473">
    <property type="entry name" value="MFS general substrate transporter"/>
    <property type="match status" value="1"/>
</dbReference>
<feature type="transmembrane region" description="Helical" evidence="7">
    <location>
        <begin position="325"/>
        <end position="350"/>
    </location>
</feature>
<dbReference type="GO" id="GO:0016020">
    <property type="term" value="C:membrane"/>
    <property type="evidence" value="ECO:0007669"/>
    <property type="project" value="TreeGrafter"/>
</dbReference>
<dbReference type="PROSITE" id="PS50850">
    <property type="entry name" value="MFS"/>
    <property type="match status" value="1"/>
</dbReference>
<dbReference type="InterPro" id="IPR051788">
    <property type="entry name" value="MFS_Transporter"/>
</dbReference>
<feature type="transmembrane region" description="Helical" evidence="7">
    <location>
        <begin position="236"/>
        <end position="260"/>
    </location>
</feature>
<feature type="transmembrane region" description="Helical" evidence="7">
    <location>
        <begin position="107"/>
        <end position="128"/>
    </location>
</feature>
<keyword evidence="5 7" id="KW-1133">Transmembrane helix</keyword>
<evidence type="ECO:0000256" key="4">
    <source>
        <dbReference type="ARBA" id="ARBA00022692"/>
    </source>
</evidence>
<dbReference type="GO" id="GO:0022857">
    <property type="term" value="F:transmembrane transporter activity"/>
    <property type="evidence" value="ECO:0007669"/>
    <property type="project" value="InterPro"/>
</dbReference>
<dbReference type="KEGG" id="hyf:DTO96_100588"/>
<dbReference type="GO" id="GO:0012505">
    <property type="term" value="C:endomembrane system"/>
    <property type="evidence" value="ECO:0007669"/>
    <property type="project" value="UniProtKB-SubCell"/>
</dbReference>
<evidence type="ECO:0000313" key="10">
    <source>
        <dbReference type="Proteomes" id="UP000252182"/>
    </source>
</evidence>
<dbReference type="Gene3D" id="1.20.1250.20">
    <property type="entry name" value="MFS general substrate transporter like domains"/>
    <property type="match status" value="1"/>
</dbReference>
<evidence type="ECO:0000256" key="6">
    <source>
        <dbReference type="ARBA" id="ARBA00023136"/>
    </source>
</evidence>
<dbReference type="AlphaFoldDB" id="A0A345D939"/>
<dbReference type="OrthoDB" id="9810941at2"/>
<feature type="transmembrane region" description="Helical" evidence="7">
    <location>
        <begin position="140"/>
        <end position="163"/>
    </location>
</feature>
<feature type="transmembrane region" description="Helical" evidence="7">
    <location>
        <begin position="272"/>
        <end position="291"/>
    </location>
</feature>
<reference evidence="10" key="1">
    <citation type="submission" date="2018-07" db="EMBL/GenBank/DDBJ databases">
        <authorList>
            <person name="Kim H."/>
        </authorList>
    </citation>
    <scope>NUCLEOTIDE SEQUENCE [LARGE SCALE GENOMIC DNA]</scope>
    <source>
        <strain evidence="10">F02</strain>
    </source>
</reference>
<feature type="transmembrane region" description="Helical" evidence="7">
    <location>
        <begin position="80"/>
        <end position="101"/>
    </location>
</feature>
<dbReference type="PANTHER" id="PTHR23514">
    <property type="entry name" value="BYPASS OF STOP CODON PROTEIN 6"/>
    <property type="match status" value="1"/>
</dbReference>
<dbReference type="InterPro" id="IPR036259">
    <property type="entry name" value="MFS_trans_sf"/>
</dbReference>
<keyword evidence="6 7" id="KW-0472">Membrane</keyword>
<evidence type="ECO:0000256" key="1">
    <source>
        <dbReference type="ARBA" id="ARBA00004127"/>
    </source>
</evidence>
<feature type="transmembrane region" description="Helical" evidence="7">
    <location>
        <begin position="12"/>
        <end position="31"/>
    </location>
</feature>
<proteinExistence type="inferred from homology"/>
<evidence type="ECO:0000259" key="8">
    <source>
        <dbReference type="PROSITE" id="PS50850"/>
    </source>
</evidence>
<keyword evidence="4 7" id="KW-0812">Transmembrane</keyword>
<feature type="transmembrane region" description="Helical" evidence="7">
    <location>
        <begin position="389"/>
        <end position="410"/>
    </location>
</feature>
<feature type="transmembrane region" description="Helical" evidence="7">
    <location>
        <begin position="51"/>
        <end position="68"/>
    </location>
</feature>
<protein>
    <recommendedName>
        <fullName evidence="8">Major facilitator superfamily (MFS) profile domain-containing protein</fullName>
    </recommendedName>
</protein>
<comment type="subcellular location">
    <subcellularLocation>
        <location evidence="1">Endomembrane system</location>
        <topology evidence="1">Multi-pass membrane protein</topology>
    </subcellularLocation>
</comment>
<dbReference type="InterPro" id="IPR011701">
    <property type="entry name" value="MFS"/>
</dbReference>
<dbReference type="Pfam" id="PF07690">
    <property type="entry name" value="MFS_1"/>
    <property type="match status" value="1"/>
</dbReference>
<accession>A0A345D939</accession>
<feature type="transmembrane region" description="Helical" evidence="7">
    <location>
        <begin position="169"/>
        <end position="186"/>
    </location>
</feature>
<dbReference type="EMBL" id="CP031124">
    <property type="protein sequence ID" value="AXF84877.1"/>
    <property type="molecule type" value="Genomic_DNA"/>
</dbReference>
<evidence type="ECO:0000256" key="7">
    <source>
        <dbReference type="SAM" id="Phobius"/>
    </source>
</evidence>
<keyword evidence="3" id="KW-0813">Transport</keyword>
<evidence type="ECO:0000256" key="2">
    <source>
        <dbReference type="ARBA" id="ARBA00008335"/>
    </source>
</evidence>
<dbReference type="Proteomes" id="UP000252182">
    <property type="component" value="Chromosome"/>
</dbReference>
<feature type="domain" description="Major facilitator superfamily (MFS) profile" evidence="8">
    <location>
        <begin position="13"/>
        <end position="416"/>
    </location>
</feature>
<dbReference type="RefSeq" id="WP_114562132.1">
    <property type="nucleotide sequence ID" value="NZ_CP031124.1"/>
</dbReference>
<feature type="transmembrane region" description="Helical" evidence="7">
    <location>
        <begin position="303"/>
        <end position="319"/>
    </location>
</feature>